<keyword evidence="1" id="KW-1133">Transmembrane helix</keyword>
<evidence type="ECO:0000256" key="1">
    <source>
        <dbReference type="SAM" id="Phobius"/>
    </source>
</evidence>
<sequence length="211" mass="23171">MVGSSLYSTAGSKDLKNEALGSYRGLCLLYGKAFCLLLGLFFLLSGSLFAQGARPKVEPVDKYILIQKGGKKRTAMRYRVGEELTYKLKGEPFFVTDRIVNIQADLIEMRENILTLERIEAVDISQKDTRNQTISNLSTVAIGGGLLFLGAESVNQLNQEGRLSISRGVWISSAAMIAAGIGIRQLKTTTVPIGKAYKMQLILIYEDDPTL</sequence>
<comment type="caution">
    <text evidence="2">The sequence shown here is derived from an EMBL/GenBank/DDBJ whole genome shotgun (WGS) entry which is preliminary data.</text>
</comment>
<reference evidence="2 3" key="1">
    <citation type="submission" date="2012-05" db="EMBL/GenBank/DDBJ databases">
        <title>Genome sequence of Nitritalea halalkaliphila LW7.</title>
        <authorList>
            <person name="Jangir P.K."/>
            <person name="Singh A."/>
            <person name="Shivaji S."/>
            <person name="Sharma R."/>
        </authorList>
    </citation>
    <scope>NUCLEOTIDE SEQUENCE [LARGE SCALE GENOMIC DNA]</scope>
    <source>
        <strain evidence="2 3">LW7</strain>
    </source>
</reference>
<accession>I5C9E0</accession>
<name>I5C9E0_9BACT</name>
<keyword evidence="3" id="KW-1185">Reference proteome</keyword>
<keyword evidence="1" id="KW-0472">Membrane</keyword>
<organism evidence="2 3">
    <name type="scientific">Nitritalea halalkaliphila LW7</name>
    <dbReference type="NCBI Taxonomy" id="1189621"/>
    <lineage>
        <taxon>Bacteria</taxon>
        <taxon>Pseudomonadati</taxon>
        <taxon>Bacteroidota</taxon>
        <taxon>Cytophagia</taxon>
        <taxon>Cytophagales</taxon>
        <taxon>Cyclobacteriaceae</taxon>
        <taxon>Nitritalea</taxon>
    </lineage>
</organism>
<gene>
    <name evidence="2" type="ORF">A3SI_02708</name>
</gene>
<dbReference type="EMBL" id="AJYA01000005">
    <property type="protein sequence ID" value="EIM78442.1"/>
    <property type="molecule type" value="Genomic_DNA"/>
</dbReference>
<dbReference type="OrthoDB" id="823720at2"/>
<protein>
    <submittedName>
        <fullName evidence="2">Uncharacterized protein</fullName>
    </submittedName>
</protein>
<evidence type="ECO:0000313" key="3">
    <source>
        <dbReference type="Proteomes" id="UP000005551"/>
    </source>
</evidence>
<dbReference type="Proteomes" id="UP000005551">
    <property type="component" value="Unassembled WGS sequence"/>
</dbReference>
<feature type="transmembrane region" description="Helical" evidence="1">
    <location>
        <begin position="29"/>
        <end position="50"/>
    </location>
</feature>
<keyword evidence="1" id="KW-0812">Transmembrane</keyword>
<dbReference type="AlphaFoldDB" id="I5C9E0"/>
<proteinExistence type="predicted"/>
<dbReference type="RefSeq" id="WP_009053444.1">
    <property type="nucleotide sequence ID" value="NZ_AJYA01000005.1"/>
</dbReference>
<evidence type="ECO:0000313" key="2">
    <source>
        <dbReference type="EMBL" id="EIM78442.1"/>
    </source>
</evidence>